<protein>
    <recommendedName>
        <fullName evidence="2">VWFA domain-containing protein</fullName>
    </recommendedName>
</protein>
<dbReference type="InterPro" id="IPR036465">
    <property type="entry name" value="vWFA_dom_sf"/>
</dbReference>
<reference evidence="1" key="1">
    <citation type="submission" date="2019-02" db="EMBL/GenBank/DDBJ databases">
        <authorList>
            <person name="Gruber-Vodicka R. H."/>
            <person name="Seah K. B. B."/>
        </authorList>
    </citation>
    <scope>NUCLEOTIDE SEQUENCE</scope>
    <source>
        <strain evidence="1">BECK_M7</strain>
    </source>
</reference>
<sequence length="738" mass="85319">MFPFSNRQQHISRAIGLGFLLLCFLPSSILAECTDGELRVWRQGDGWKAGALIWAGSDNIPVYTEPNKDAFKEEYLKFNDPALPIQDKKGRGRNIWVQVRRANEQVWIRAREPGVLCRSTPLEAEHSQLLRKVVPRVENREGKEPFVPARLRPKDAQGVIRQNIRIFDYFFVYAEQGDWRLLGRGDFLDAFEPRLLGWVHEKDLIRWDTRNVAKPKPQARFLADPHGERKPIAWSTGDAWGTSTRRPPITGTRMADKQRYLRVVLPVDFVAHRRHSDNLRRLARAEGAWRQPIIVFLVDGTHSTEPYLAEIHALLNSLLNDLEREGRNRNLTLRYALYAYTDAAYGPGYHTRRYQGATENTWSIRRAFGLLEKDTRKILANPVSDDYPEDIYAGIRRVREEVLTSRKLQAALPILIVIGDHGSHERKILRSTIRSRLKDIVPYFIQMGRQDGHVSPDCRTPAEFNQREKRYCAFQRFEEDAKDLLGARFEENITFFRGEDPKRLARQVQGVLEDILTQQGRTPLAVDSLATGQSWEEAKRAAEWPLVYTQAFRNLLLAQGYDEAVLDSGDFVAVQETWVLDEEIVPEIFITRPDLSRWINLFERMARSENWNAQRVKEIFASSIGVYTKEKSLWRRPLAEVFEKRAGIPFRNTALLEITPEQIDSLAREDVRYYASLFARFREVLDGIYRGELSEIGTGYYGGTKKELITIRKPTPADLWFEFAPGIEAAYIELRHLP</sequence>
<dbReference type="EMBL" id="CAADFF010000081">
    <property type="protein sequence ID" value="VFJ96167.1"/>
    <property type="molecule type" value="Genomic_DNA"/>
</dbReference>
<dbReference type="SUPFAM" id="SSF53300">
    <property type="entry name" value="vWA-like"/>
    <property type="match status" value="1"/>
</dbReference>
<organism evidence="1">
    <name type="scientific">Candidatus Kentrum sp. LFY</name>
    <dbReference type="NCBI Taxonomy" id="2126342"/>
    <lineage>
        <taxon>Bacteria</taxon>
        <taxon>Pseudomonadati</taxon>
        <taxon>Pseudomonadota</taxon>
        <taxon>Gammaproteobacteria</taxon>
        <taxon>Candidatus Kentrum</taxon>
    </lineage>
</organism>
<evidence type="ECO:0008006" key="2">
    <source>
        <dbReference type="Google" id="ProtNLM"/>
    </source>
</evidence>
<evidence type="ECO:0000313" key="1">
    <source>
        <dbReference type="EMBL" id="VFJ96167.1"/>
    </source>
</evidence>
<name>A0A450UUF5_9GAMM</name>
<accession>A0A450UUF5</accession>
<dbReference type="AlphaFoldDB" id="A0A450UUF5"/>
<gene>
    <name evidence="1" type="ORF">BECKLFY1418B_GA0070995_10812</name>
</gene>
<proteinExistence type="predicted"/>